<dbReference type="AlphaFoldDB" id="L5JXN4"/>
<dbReference type="InParanoid" id="L5JXN4"/>
<accession>L5JXN4</accession>
<sequence>MELLNGVAMLSFQEQQVKSSTQKAEAKSGYVRIMGPLPTSPFPGAKPPPRMLKNCNLTIWEQWNKVPEDPTKS</sequence>
<proteinExistence type="predicted"/>
<name>L5JXN4_PTEAL</name>
<organism evidence="1 2">
    <name type="scientific">Pteropus alecto</name>
    <name type="common">Black flying fox</name>
    <dbReference type="NCBI Taxonomy" id="9402"/>
    <lineage>
        <taxon>Eukaryota</taxon>
        <taxon>Metazoa</taxon>
        <taxon>Chordata</taxon>
        <taxon>Craniata</taxon>
        <taxon>Vertebrata</taxon>
        <taxon>Euteleostomi</taxon>
        <taxon>Mammalia</taxon>
        <taxon>Eutheria</taxon>
        <taxon>Laurasiatheria</taxon>
        <taxon>Chiroptera</taxon>
        <taxon>Yinpterochiroptera</taxon>
        <taxon>Pteropodoidea</taxon>
        <taxon>Pteropodidae</taxon>
        <taxon>Pteropodinae</taxon>
        <taxon>Pteropus</taxon>
    </lineage>
</organism>
<dbReference type="Proteomes" id="UP000010552">
    <property type="component" value="Unassembled WGS sequence"/>
</dbReference>
<evidence type="ECO:0000313" key="1">
    <source>
        <dbReference type="EMBL" id="ELK04090.1"/>
    </source>
</evidence>
<protein>
    <submittedName>
        <fullName evidence="1">Uncharacterized protein</fullName>
    </submittedName>
</protein>
<gene>
    <name evidence="1" type="ORF">PAL_GLEAN10024221</name>
</gene>
<keyword evidence="2" id="KW-1185">Reference proteome</keyword>
<dbReference type="EMBL" id="KB031072">
    <property type="protein sequence ID" value="ELK04090.1"/>
    <property type="molecule type" value="Genomic_DNA"/>
</dbReference>
<reference evidence="2" key="1">
    <citation type="journal article" date="2013" name="Science">
        <title>Comparative analysis of bat genomes provides insight into the evolution of flight and immunity.</title>
        <authorList>
            <person name="Zhang G."/>
            <person name="Cowled C."/>
            <person name="Shi Z."/>
            <person name="Huang Z."/>
            <person name="Bishop-Lilly K.A."/>
            <person name="Fang X."/>
            <person name="Wynne J.W."/>
            <person name="Xiong Z."/>
            <person name="Baker M.L."/>
            <person name="Zhao W."/>
            <person name="Tachedjian M."/>
            <person name="Zhu Y."/>
            <person name="Zhou P."/>
            <person name="Jiang X."/>
            <person name="Ng J."/>
            <person name="Yang L."/>
            <person name="Wu L."/>
            <person name="Xiao J."/>
            <person name="Feng Y."/>
            <person name="Chen Y."/>
            <person name="Sun X."/>
            <person name="Zhang Y."/>
            <person name="Marsh G.A."/>
            <person name="Crameri G."/>
            <person name="Broder C.C."/>
            <person name="Frey K.G."/>
            <person name="Wang L.F."/>
            <person name="Wang J."/>
        </authorList>
    </citation>
    <scope>NUCLEOTIDE SEQUENCE [LARGE SCALE GENOMIC DNA]</scope>
</reference>
<evidence type="ECO:0000313" key="2">
    <source>
        <dbReference type="Proteomes" id="UP000010552"/>
    </source>
</evidence>